<dbReference type="OrthoDB" id="965331at2"/>
<sequence>MNSNNNSDYNPADDDNQGVAQLLAQAEESNAGIPQATYMNPVTAQGPEPEKAEVNDHDDVPSDGTTNGVNDDMLEEEDVEDGDLSEEEE</sequence>
<dbReference type="AlphaFoldDB" id="A0A1I1RLP7"/>
<dbReference type="RefSeq" id="WP_093826996.1">
    <property type="nucleotide sequence ID" value="NZ_FOLQ01000004.1"/>
</dbReference>
<proteinExistence type="predicted"/>
<evidence type="ECO:0000313" key="3">
    <source>
        <dbReference type="Proteomes" id="UP000198598"/>
    </source>
</evidence>
<dbReference type="EMBL" id="FOLQ01000004">
    <property type="protein sequence ID" value="SFD33218.1"/>
    <property type="molecule type" value="Genomic_DNA"/>
</dbReference>
<name>A0A1I1RLP7_9BACT</name>
<reference evidence="2 3" key="1">
    <citation type="submission" date="2016-10" db="EMBL/GenBank/DDBJ databases">
        <authorList>
            <person name="de Groot N.N."/>
        </authorList>
    </citation>
    <scope>NUCLEOTIDE SEQUENCE [LARGE SCALE GENOMIC DNA]</scope>
    <source>
        <strain evidence="2 3">DSM 26130</strain>
    </source>
</reference>
<feature type="compositionally biased region" description="Basic and acidic residues" evidence="1">
    <location>
        <begin position="48"/>
        <end position="60"/>
    </location>
</feature>
<protein>
    <submittedName>
        <fullName evidence="2">Uncharacterized protein</fullName>
    </submittedName>
</protein>
<organism evidence="2 3">
    <name type="scientific">Spirosoma endophyticum</name>
    <dbReference type="NCBI Taxonomy" id="662367"/>
    <lineage>
        <taxon>Bacteria</taxon>
        <taxon>Pseudomonadati</taxon>
        <taxon>Bacteroidota</taxon>
        <taxon>Cytophagia</taxon>
        <taxon>Cytophagales</taxon>
        <taxon>Cytophagaceae</taxon>
        <taxon>Spirosoma</taxon>
    </lineage>
</organism>
<feature type="region of interest" description="Disordered" evidence="1">
    <location>
        <begin position="1"/>
        <end position="89"/>
    </location>
</feature>
<dbReference type="Proteomes" id="UP000198598">
    <property type="component" value="Unassembled WGS sequence"/>
</dbReference>
<evidence type="ECO:0000256" key="1">
    <source>
        <dbReference type="SAM" id="MobiDB-lite"/>
    </source>
</evidence>
<feature type="compositionally biased region" description="Acidic residues" evidence="1">
    <location>
        <begin position="72"/>
        <end position="89"/>
    </location>
</feature>
<dbReference type="STRING" id="662367.SAMN05216167_104388"/>
<keyword evidence="3" id="KW-1185">Reference proteome</keyword>
<evidence type="ECO:0000313" key="2">
    <source>
        <dbReference type="EMBL" id="SFD33218.1"/>
    </source>
</evidence>
<accession>A0A1I1RLP7</accession>
<gene>
    <name evidence="2" type="ORF">SAMN05216167_104388</name>
</gene>